<evidence type="ECO:0000256" key="5">
    <source>
        <dbReference type="ARBA" id="ARBA00022833"/>
    </source>
</evidence>
<dbReference type="Proteomes" id="UP001147760">
    <property type="component" value="Unassembled WGS sequence"/>
</dbReference>
<evidence type="ECO:0000256" key="2">
    <source>
        <dbReference type="ARBA" id="ARBA00022723"/>
    </source>
</evidence>
<dbReference type="InterPro" id="IPR007219">
    <property type="entry name" value="XnlR_reg_dom"/>
</dbReference>
<feature type="region of interest" description="Disordered" evidence="8">
    <location>
        <begin position="184"/>
        <end position="245"/>
    </location>
</feature>
<feature type="domain" description="C2H2-type" evidence="9">
    <location>
        <begin position="39"/>
        <end position="66"/>
    </location>
</feature>
<dbReference type="GO" id="GO:0000981">
    <property type="term" value="F:DNA-binding transcription factor activity, RNA polymerase II-specific"/>
    <property type="evidence" value="ECO:0007669"/>
    <property type="project" value="InterPro"/>
</dbReference>
<dbReference type="PANTHER" id="PTHR40626">
    <property type="entry name" value="MIP31509P"/>
    <property type="match status" value="1"/>
</dbReference>
<dbReference type="Gene3D" id="3.30.160.60">
    <property type="entry name" value="Classic Zinc Finger"/>
    <property type="match status" value="2"/>
</dbReference>
<dbReference type="GO" id="GO:0000785">
    <property type="term" value="C:chromatin"/>
    <property type="evidence" value="ECO:0007669"/>
    <property type="project" value="TreeGrafter"/>
</dbReference>
<dbReference type="PROSITE" id="PS00028">
    <property type="entry name" value="ZINC_FINGER_C2H2_1"/>
    <property type="match status" value="1"/>
</dbReference>
<evidence type="ECO:0000256" key="7">
    <source>
        <dbReference type="PROSITE-ProRule" id="PRU00042"/>
    </source>
</evidence>
<proteinExistence type="predicted"/>
<organism evidence="10 11">
    <name type="scientific">Penicillium desertorum</name>
    <dbReference type="NCBI Taxonomy" id="1303715"/>
    <lineage>
        <taxon>Eukaryota</taxon>
        <taxon>Fungi</taxon>
        <taxon>Dikarya</taxon>
        <taxon>Ascomycota</taxon>
        <taxon>Pezizomycotina</taxon>
        <taxon>Eurotiomycetes</taxon>
        <taxon>Eurotiomycetidae</taxon>
        <taxon>Eurotiales</taxon>
        <taxon>Aspergillaceae</taxon>
        <taxon>Penicillium</taxon>
    </lineage>
</organism>
<evidence type="ECO:0000256" key="4">
    <source>
        <dbReference type="ARBA" id="ARBA00022771"/>
    </source>
</evidence>
<dbReference type="PROSITE" id="PS50157">
    <property type="entry name" value="ZINC_FINGER_C2H2_2"/>
    <property type="match status" value="2"/>
</dbReference>
<evidence type="ECO:0000256" key="6">
    <source>
        <dbReference type="ARBA" id="ARBA00023242"/>
    </source>
</evidence>
<dbReference type="OrthoDB" id="654211at2759"/>
<dbReference type="InterPro" id="IPR036236">
    <property type="entry name" value="Znf_C2H2_sf"/>
</dbReference>
<evidence type="ECO:0000313" key="10">
    <source>
        <dbReference type="EMBL" id="KAJ5483183.1"/>
    </source>
</evidence>
<keyword evidence="3" id="KW-0677">Repeat</keyword>
<feature type="region of interest" description="Disordered" evidence="8">
    <location>
        <begin position="365"/>
        <end position="389"/>
    </location>
</feature>
<dbReference type="InterPro" id="IPR051059">
    <property type="entry name" value="VerF-like"/>
</dbReference>
<dbReference type="InterPro" id="IPR013087">
    <property type="entry name" value="Znf_C2H2_type"/>
</dbReference>
<dbReference type="GO" id="GO:0005634">
    <property type="term" value="C:nucleus"/>
    <property type="evidence" value="ECO:0007669"/>
    <property type="project" value="UniProtKB-SubCell"/>
</dbReference>
<dbReference type="SUPFAM" id="SSF57667">
    <property type="entry name" value="beta-beta-alpha zinc fingers"/>
    <property type="match status" value="1"/>
</dbReference>
<reference evidence="10" key="1">
    <citation type="submission" date="2022-12" db="EMBL/GenBank/DDBJ databases">
        <authorList>
            <person name="Petersen C."/>
        </authorList>
    </citation>
    <scope>NUCLEOTIDE SEQUENCE</scope>
    <source>
        <strain evidence="10">IBT 17660</strain>
    </source>
</reference>
<name>A0A9W9X3F4_9EURO</name>
<evidence type="ECO:0000259" key="9">
    <source>
        <dbReference type="PROSITE" id="PS50157"/>
    </source>
</evidence>
<feature type="domain" description="C2H2-type" evidence="9">
    <location>
        <begin position="11"/>
        <end position="38"/>
    </location>
</feature>
<dbReference type="PANTHER" id="PTHR40626:SF10">
    <property type="entry name" value="C2H2-TYPE DOMAIN-CONTAINING PROTEIN"/>
    <property type="match status" value="1"/>
</dbReference>
<keyword evidence="2" id="KW-0479">Metal-binding</keyword>
<dbReference type="AlphaFoldDB" id="A0A9W9X3F4"/>
<dbReference type="EMBL" id="JAPWDO010000002">
    <property type="protein sequence ID" value="KAJ5483183.1"/>
    <property type="molecule type" value="Genomic_DNA"/>
</dbReference>
<keyword evidence="5" id="KW-0862">Zinc</keyword>
<dbReference type="Pfam" id="PF04082">
    <property type="entry name" value="Fungal_trans"/>
    <property type="match status" value="1"/>
</dbReference>
<comment type="subcellular location">
    <subcellularLocation>
        <location evidence="1">Nucleus</location>
    </subcellularLocation>
</comment>
<keyword evidence="6" id="KW-0539">Nucleus</keyword>
<dbReference type="GO" id="GO:0000978">
    <property type="term" value="F:RNA polymerase II cis-regulatory region sequence-specific DNA binding"/>
    <property type="evidence" value="ECO:0007669"/>
    <property type="project" value="InterPro"/>
</dbReference>
<dbReference type="GO" id="GO:0008270">
    <property type="term" value="F:zinc ion binding"/>
    <property type="evidence" value="ECO:0007669"/>
    <property type="project" value="UniProtKB-KW"/>
</dbReference>
<reference evidence="10" key="2">
    <citation type="journal article" date="2023" name="IMA Fungus">
        <title>Comparative genomic study of the Penicillium genus elucidates a diverse pangenome and 15 lateral gene transfer events.</title>
        <authorList>
            <person name="Petersen C."/>
            <person name="Sorensen T."/>
            <person name="Nielsen M.R."/>
            <person name="Sondergaard T.E."/>
            <person name="Sorensen J.L."/>
            <person name="Fitzpatrick D.A."/>
            <person name="Frisvad J.C."/>
            <person name="Nielsen K.L."/>
        </authorList>
    </citation>
    <scope>NUCLEOTIDE SEQUENCE</scope>
    <source>
        <strain evidence="10">IBT 17660</strain>
    </source>
</reference>
<dbReference type="SMART" id="SM00355">
    <property type="entry name" value="ZnF_C2H2"/>
    <property type="match status" value="2"/>
</dbReference>
<gene>
    <name evidence="10" type="ORF">N7530_002429</name>
</gene>
<dbReference type="GO" id="GO:0006351">
    <property type="term" value="P:DNA-templated transcription"/>
    <property type="evidence" value="ECO:0007669"/>
    <property type="project" value="InterPro"/>
</dbReference>
<sequence>MARGRPKVSVTPCRFCNMQFKRVEHLQRHERIHTQEKPFSCDCGQKFSRRDLLMRHRRLSHHEPPTETTAVNTSQGETEQSIPVEIVDRNVCPLPSLVPDTGPAEHCSALSSAPVSDMTFDHAHFSQLMPLDPTSSLGLDSTYEFEFLWNNSSDMTDFLPTTFFDTDYSLSDIWQSDNIRINGSGSSAPAHFERGEKDQPPSNEANPMSFESLSSRLPPLEPDSLSSHNERLPHNELDSPAGLNSSVDTQTGLPWNICSPKYDRISAAIRSYDQVLPKGIFVPSRHTVSRYIEGYFRGFHEHFPFLHPSTLKIETLAPELILAVMAMGAFCRVEKRKGYELYLASKTIITHKLEQRTRLSLAGIAKGSSNGSSSRISGSTPTNIDDRESHGPAFSNSEFSIPPSQLQLLQSLIILIAMATWADIPAAQDALAMGSQLSMLTRAAGLQVRDEIVEKCAWSDWIRREEHRRTLFVAYIILNLTSITFNVSPLIMNDEIRLSLPHCNVEWVNTSAVEWQHTRETYGHTECQFDSTLAEMIAGRDVHYKEPLSALGNYALINALIQCIYFERQTTTSHTIRLDTVKRFESALQTWQRSWEATQETSLDPSSPNGPLGFNSAALLRLAYLRLNANLGPCRNLLSQDPKSIALLFTDDSIPLFTRSLHVDRAVLQCIHALSIPIRIGIAFVACTQSVNGSIQYPLCTLECALLLSRWLSMISNAVQTSGLDSLREDERKLLAMIASLIRETDMANTLESKEADSYCIRRMAATVVRLWAETFQGVHIFEIVRVIGDTLSIVAELLEKRLE</sequence>
<comment type="caution">
    <text evidence="10">The sequence shown here is derived from an EMBL/GenBank/DDBJ whole genome shotgun (WGS) entry which is preliminary data.</text>
</comment>
<feature type="compositionally biased region" description="Basic and acidic residues" evidence="8">
    <location>
        <begin position="228"/>
        <end position="237"/>
    </location>
</feature>
<evidence type="ECO:0000256" key="1">
    <source>
        <dbReference type="ARBA" id="ARBA00004123"/>
    </source>
</evidence>
<evidence type="ECO:0000256" key="3">
    <source>
        <dbReference type="ARBA" id="ARBA00022737"/>
    </source>
</evidence>
<accession>A0A9W9X3F4</accession>
<evidence type="ECO:0000313" key="11">
    <source>
        <dbReference type="Proteomes" id="UP001147760"/>
    </source>
</evidence>
<evidence type="ECO:0000256" key="8">
    <source>
        <dbReference type="SAM" id="MobiDB-lite"/>
    </source>
</evidence>
<keyword evidence="11" id="KW-1185">Reference proteome</keyword>
<feature type="compositionally biased region" description="Polar residues" evidence="8">
    <location>
        <begin position="200"/>
        <end position="215"/>
    </location>
</feature>
<feature type="compositionally biased region" description="Low complexity" evidence="8">
    <location>
        <begin position="367"/>
        <end position="379"/>
    </location>
</feature>
<protein>
    <submittedName>
        <fullName evidence="10">Transcription factorfungi</fullName>
    </submittedName>
</protein>
<keyword evidence="4 7" id="KW-0863">Zinc-finger</keyword>